<protein>
    <submittedName>
        <fullName evidence="3">Testicular acid phosphatase like protein</fullName>
    </submittedName>
</protein>
<accession>A0A8T0G1M0</accession>
<organism evidence="3 4">
    <name type="scientific">Argiope bruennichi</name>
    <name type="common">Wasp spider</name>
    <name type="synonym">Aranea bruennichi</name>
    <dbReference type="NCBI Taxonomy" id="94029"/>
    <lineage>
        <taxon>Eukaryota</taxon>
        <taxon>Metazoa</taxon>
        <taxon>Ecdysozoa</taxon>
        <taxon>Arthropoda</taxon>
        <taxon>Chelicerata</taxon>
        <taxon>Arachnida</taxon>
        <taxon>Araneae</taxon>
        <taxon>Araneomorphae</taxon>
        <taxon>Entelegynae</taxon>
        <taxon>Araneoidea</taxon>
        <taxon>Araneidae</taxon>
        <taxon>Argiope</taxon>
    </lineage>
</organism>
<comment type="caution">
    <text evidence="3">The sequence shown here is derived from an EMBL/GenBank/DDBJ whole genome shotgun (WGS) entry which is preliminary data.</text>
</comment>
<dbReference type="GO" id="GO:0003993">
    <property type="term" value="F:acid phosphatase activity"/>
    <property type="evidence" value="ECO:0007669"/>
    <property type="project" value="UniProtKB-EC"/>
</dbReference>
<evidence type="ECO:0000313" key="4">
    <source>
        <dbReference type="Proteomes" id="UP000807504"/>
    </source>
</evidence>
<reference evidence="3" key="2">
    <citation type="submission" date="2020-06" db="EMBL/GenBank/DDBJ databases">
        <authorList>
            <person name="Sheffer M."/>
        </authorList>
    </citation>
    <scope>NUCLEOTIDE SEQUENCE</scope>
</reference>
<dbReference type="CDD" id="cd07061">
    <property type="entry name" value="HP_HAP_like"/>
    <property type="match status" value="2"/>
</dbReference>
<evidence type="ECO:0000256" key="1">
    <source>
        <dbReference type="ARBA" id="ARBA00000032"/>
    </source>
</evidence>
<proteinExistence type="inferred from homology"/>
<dbReference type="EMBL" id="JABXBU010000001">
    <property type="protein sequence ID" value="KAF8795870.1"/>
    <property type="molecule type" value="Genomic_DNA"/>
</dbReference>
<evidence type="ECO:0000256" key="2">
    <source>
        <dbReference type="ARBA" id="ARBA00005375"/>
    </source>
</evidence>
<dbReference type="PANTHER" id="PTHR11567:SF210">
    <property type="entry name" value="ACID PHOSPHATASE 5-RELATED"/>
    <property type="match status" value="1"/>
</dbReference>
<sequence length="746" mass="84446">MLFGAFNLEIRNLFNGKTTIGDPIYAVEFVKFILVSPKLILENTKLLLVQTLFRHGDRSPLAIYPGDPNNATCCPEGLGKLSLLGRRQQYAVGKYLRSRYEDFITSNPNEISVNSSDSDRCLRSAEANIASLYAPEGMWKFEEGLDWQPIPVHYIPYAQDKFLSFPSCPRAADEAMALFESDEVQSFFQNNQKSFDDLSQHAGFNVTKGLNVMAFYDTLKAEPYWTLLEKGAYLISRCFYGSPELLRLRAGPLLQVITDNMKGKLNGSISDLKLQVFSSHDDNMSAMLLALTSIYMPRPPYSSTIVFELHQLQNKTGAVRVLHLNSTTPEIDVGYPHVLNLKGCSEFCPLDKFAKITQKFTPDDWEAECQEQSQKKLETMPDDSNMRMLFRHGDRAPIKIYPGYQNNIACCPEGFGKLSLLGRNQMYTIGKYLRNRYKDFITSHPNEIAVNSSASDRCLRSAEANIASFYAPEGIWKFEGGLDWQPIPVHYLPYSQDKFLSFPACQKASDEAMQLYKSEDVQSFFRSNKESFDDMSQHAGFNVSDGLYTMAFYDALLADRIHNLPFPSWVEPYWTLLQKSVDMISHCFYNSPDLLRLRAGPLLQAITENMKGKISGSITDLKLQVFSAHEDNVGSMLLALTSTLMPRPPYSATIVFELHQLQDKTGAVRVLYLNSTTPEIDVGKPHVLNLKGCSDLCPLDKFVKITMKFIPDDWDAECQQPAKKKSVVVSNSTKAELKQQFQIFYH</sequence>
<gene>
    <name evidence="3" type="ORF">HNY73_000321</name>
</gene>
<evidence type="ECO:0000313" key="3">
    <source>
        <dbReference type="EMBL" id="KAF8795870.1"/>
    </source>
</evidence>
<dbReference type="Pfam" id="PF00328">
    <property type="entry name" value="His_Phos_2"/>
    <property type="match status" value="2"/>
</dbReference>
<reference evidence="3" key="1">
    <citation type="journal article" date="2020" name="bioRxiv">
        <title>Chromosome-level reference genome of the European wasp spider Argiope bruennichi: a resource for studies on range expansion and evolutionary adaptation.</title>
        <authorList>
            <person name="Sheffer M.M."/>
            <person name="Hoppe A."/>
            <person name="Krehenwinkel H."/>
            <person name="Uhl G."/>
            <person name="Kuss A.W."/>
            <person name="Jensen L."/>
            <person name="Jensen C."/>
            <person name="Gillespie R.G."/>
            <person name="Hoff K.J."/>
            <person name="Prost S."/>
        </authorList>
    </citation>
    <scope>NUCLEOTIDE SEQUENCE</scope>
</reference>
<dbReference type="InterPro" id="IPR029033">
    <property type="entry name" value="His_PPase_superfam"/>
</dbReference>
<comment type="catalytic activity">
    <reaction evidence="1">
        <text>a phosphate monoester + H2O = an alcohol + phosphate</text>
        <dbReference type="Rhea" id="RHEA:15017"/>
        <dbReference type="ChEBI" id="CHEBI:15377"/>
        <dbReference type="ChEBI" id="CHEBI:30879"/>
        <dbReference type="ChEBI" id="CHEBI:43474"/>
        <dbReference type="ChEBI" id="CHEBI:67140"/>
        <dbReference type="EC" id="3.1.3.2"/>
    </reaction>
</comment>
<dbReference type="Proteomes" id="UP000807504">
    <property type="component" value="Unassembled WGS sequence"/>
</dbReference>
<dbReference type="InterPro" id="IPR033379">
    <property type="entry name" value="Acid_Pase_AS"/>
</dbReference>
<dbReference type="AlphaFoldDB" id="A0A8T0G1M0"/>
<dbReference type="PROSITE" id="PS00616">
    <property type="entry name" value="HIS_ACID_PHOSPHAT_1"/>
    <property type="match status" value="1"/>
</dbReference>
<dbReference type="Gene3D" id="3.40.50.1240">
    <property type="entry name" value="Phosphoglycerate mutase-like"/>
    <property type="match status" value="2"/>
</dbReference>
<dbReference type="InterPro" id="IPR050645">
    <property type="entry name" value="Histidine_acid_phosphatase"/>
</dbReference>
<name>A0A8T0G1M0_ARGBR</name>
<comment type="similarity">
    <text evidence="2">Belongs to the histidine acid phosphatase family.</text>
</comment>
<dbReference type="SUPFAM" id="SSF53254">
    <property type="entry name" value="Phosphoglycerate mutase-like"/>
    <property type="match status" value="2"/>
</dbReference>
<dbReference type="InterPro" id="IPR000560">
    <property type="entry name" value="His_Pase_clade-2"/>
</dbReference>
<dbReference type="PANTHER" id="PTHR11567">
    <property type="entry name" value="ACID PHOSPHATASE-RELATED"/>
    <property type="match status" value="1"/>
</dbReference>
<keyword evidence="4" id="KW-1185">Reference proteome</keyword>